<evidence type="ECO:0000313" key="4">
    <source>
        <dbReference type="Proteomes" id="UP001138500"/>
    </source>
</evidence>
<feature type="compositionally biased region" description="Low complexity" evidence="2">
    <location>
        <begin position="33"/>
        <end position="72"/>
    </location>
</feature>
<dbReference type="Proteomes" id="UP001138500">
    <property type="component" value="Unassembled WGS sequence"/>
</dbReference>
<dbReference type="GO" id="GO:0003743">
    <property type="term" value="F:translation initiation factor activity"/>
    <property type="evidence" value="ECO:0007669"/>
    <property type="project" value="UniProtKB-KW"/>
</dbReference>
<evidence type="ECO:0000256" key="1">
    <source>
        <dbReference type="ARBA" id="ARBA00010098"/>
    </source>
</evidence>
<dbReference type="PANTHER" id="PTHR12790">
    <property type="entry name" value="TRANSCRIPTION INITIATION FACTOR IA RRN3"/>
    <property type="match status" value="1"/>
</dbReference>
<feature type="compositionally biased region" description="Acidic residues" evidence="2">
    <location>
        <begin position="822"/>
        <end position="845"/>
    </location>
</feature>
<keyword evidence="3" id="KW-0648">Protein biosynthesis</keyword>
<organism evidence="3 4">
    <name type="scientific">Teratosphaeria destructans</name>
    <dbReference type="NCBI Taxonomy" id="418781"/>
    <lineage>
        <taxon>Eukaryota</taxon>
        <taxon>Fungi</taxon>
        <taxon>Dikarya</taxon>
        <taxon>Ascomycota</taxon>
        <taxon>Pezizomycotina</taxon>
        <taxon>Dothideomycetes</taxon>
        <taxon>Dothideomycetidae</taxon>
        <taxon>Mycosphaerellales</taxon>
        <taxon>Teratosphaeriaceae</taxon>
        <taxon>Teratosphaeria</taxon>
    </lineage>
</organism>
<sequence length="857" mass="94091">MSTAQRKKPVLAQPKPQQPQRKKPVLPPPKPSTPRTNAPTRPPAAKVTPRVNSPAPSAAKKPASNNAVVKKAPSTVAAAAQAKPAQDAPKAGNWINRTVQNSVAGVGNYAAGFVNSIGNSVNKVGEGVGKSISDTTRYWGQGVAGYGNNIKDSVGVGGPRVATAGNPLGIAGVGAGKGALPGGKPGQGSVRSTGRGTAGNPLGIYSYLDTDDEHSLSSTTKRLKVEFDPNVEIRIVDDWNEKSLELVKEEVRLGVEKHLASGDKRDDTQYIKLLQLLGQEVGGGEAPSGRLLKKYLLAVEAKVSQLGECGKLVSAILELSWLGRDDVFVQLYVRFLTTLATAHTKFVPSITQKLVSHFARLPASLGRLPGEGPVSRTLMFNRLHTAIATLLRLVPSVSGALARAVQAEFPNESATTRTYMQYQRHLLRLAKSAPELNSQILSLITRQLVEIDVQIQQDYDDLQEEIEDRLFPNKSSQTAQTLSGDADDSDDESVSESEETTTEDGQRVKEIIAKLDKMDGTMDMLFEYYDPLIRMGNRADINEAYDQLLTHFNAHILGSRTRHAQFLLFHFSQTLPQHIEVFVQRCLDVLSQFNAKINDRLNACAYLASFVARGAHIATTTVREIFLALCQFMDDIRRRCEPTCHGPDKRAYALYYAVAQAILYIFCFRWRDLTTGSASPEPGDADLSDDEILAENRELGWIPGVKEIMHKNIHSKLNPLKVCSPAIVGEWAKIALHLRFMYVFSILETNKRVRLGNGYSSYATNGMMDLGRRETAMDRKAGEAHLQLEAYFPFDPYSLSKSKHWVQGDYNEWKLPSGMKQDDDEDEEDSEDESDEESLNGDLEGELPVSDTASVSS</sequence>
<reference evidence="3 4" key="2">
    <citation type="journal article" date="2021" name="Curr. Genet.">
        <title>Genetic response to nitrogen starvation in the aggressive Eucalyptus foliar pathogen Teratosphaeria destructans.</title>
        <authorList>
            <person name="Havenga M."/>
            <person name="Wingfield B.D."/>
            <person name="Wingfield M.J."/>
            <person name="Dreyer L.L."/>
            <person name="Roets F."/>
            <person name="Aylward J."/>
        </authorList>
    </citation>
    <scope>NUCLEOTIDE SEQUENCE [LARGE SCALE GENOMIC DNA]</scope>
    <source>
        <strain evidence="3">CMW44962</strain>
    </source>
</reference>
<feature type="region of interest" description="Disordered" evidence="2">
    <location>
        <begin position="1"/>
        <end position="72"/>
    </location>
</feature>
<protein>
    <submittedName>
        <fullName evidence="3">RNA polymerase I specific transcription initiation factor RRN3</fullName>
    </submittedName>
</protein>
<evidence type="ECO:0000256" key="2">
    <source>
        <dbReference type="SAM" id="MobiDB-lite"/>
    </source>
</evidence>
<dbReference type="GO" id="GO:0001042">
    <property type="term" value="F:RNA polymerase I core binding"/>
    <property type="evidence" value="ECO:0007669"/>
    <property type="project" value="TreeGrafter"/>
</dbReference>
<dbReference type="OrthoDB" id="26970at2759"/>
<feature type="compositionally biased region" description="Polar residues" evidence="2">
    <location>
        <begin position="473"/>
        <end position="483"/>
    </location>
</feature>
<keyword evidence="3" id="KW-0396">Initiation factor</keyword>
<feature type="region of interest" description="Disordered" evidence="2">
    <location>
        <begin position="468"/>
        <end position="506"/>
    </location>
</feature>
<comment type="similarity">
    <text evidence="1">Belongs to the RRN3 family.</text>
</comment>
<dbReference type="GO" id="GO:0006361">
    <property type="term" value="P:transcription initiation at RNA polymerase I promoter"/>
    <property type="evidence" value="ECO:0007669"/>
    <property type="project" value="InterPro"/>
</dbReference>
<evidence type="ECO:0000313" key="3">
    <source>
        <dbReference type="EMBL" id="KAH9815693.1"/>
    </source>
</evidence>
<reference evidence="3 4" key="1">
    <citation type="journal article" date="2018" name="IMA Fungus">
        <title>IMA Genome-F 10: Nine draft genome sequences of Claviceps purpurea s.lat., including C. arundinis, C. humidiphila, and C. cf. spartinae, pseudomolecules for the pitch canker pathogen Fusarium circinatum, draft genome of Davidsoniella eucalypti, Grosmannia galeiformis, Quambalaria eucalypti, and Teratosphaeria destructans.</title>
        <authorList>
            <person name="Wingfield B.D."/>
            <person name="Liu M."/>
            <person name="Nguyen H.D."/>
            <person name="Lane F.A."/>
            <person name="Morgan S.W."/>
            <person name="De Vos L."/>
            <person name="Wilken P.M."/>
            <person name="Duong T.A."/>
            <person name="Aylward J."/>
            <person name="Coetzee M.P."/>
            <person name="Dadej K."/>
            <person name="De Beer Z.W."/>
            <person name="Findlay W."/>
            <person name="Havenga M."/>
            <person name="Kolarik M."/>
            <person name="Menzies J.G."/>
            <person name="Naidoo K."/>
            <person name="Pochopski O."/>
            <person name="Shoukouhi P."/>
            <person name="Santana Q.C."/>
            <person name="Seifert K.A."/>
            <person name="Soal N."/>
            <person name="Steenkamp E.T."/>
            <person name="Tatham C.T."/>
            <person name="van der Nest M.A."/>
            <person name="Wingfield M.J."/>
        </authorList>
    </citation>
    <scope>NUCLEOTIDE SEQUENCE [LARGE SCALE GENOMIC DNA]</scope>
    <source>
        <strain evidence="3">CMW44962</strain>
    </source>
</reference>
<keyword evidence="4" id="KW-1185">Reference proteome</keyword>
<proteinExistence type="inferred from homology"/>
<name>A0A9W7SJC7_9PEZI</name>
<dbReference type="GO" id="GO:0001181">
    <property type="term" value="F:RNA polymerase I general transcription initiation factor activity"/>
    <property type="evidence" value="ECO:0007669"/>
    <property type="project" value="InterPro"/>
</dbReference>
<feature type="region of interest" description="Disordered" evidence="2">
    <location>
        <begin position="815"/>
        <end position="857"/>
    </location>
</feature>
<dbReference type="EMBL" id="RIBY02002422">
    <property type="protein sequence ID" value="KAH9815693.1"/>
    <property type="molecule type" value="Genomic_DNA"/>
</dbReference>
<dbReference type="InterPro" id="IPR007991">
    <property type="entry name" value="RNA_pol_I_trans_ini_fac_RRN3"/>
</dbReference>
<gene>
    <name evidence="3" type="ORF">Tdes44962_MAKER00941</name>
</gene>
<dbReference type="Pfam" id="PF05327">
    <property type="entry name" value="RRN3"/>
    <property type="match status" value="1"/>
</dbReference>
<feature type="compositionally biased region" description="Acidic residues" evidence="2">
    <location>
        <begin position="485"/>
        <end position="502"/>
    </location>
</feature>
<dbReference type="GO" id="GO:0005634">
    <property type="term" value="C:nucleus"/>
    <property type="evidence" value="ECO:0007669"/>
    <property type="project" value="TreeGrafter"/>
</dbReference>
<dbReference type="PANTHER" id="PTHR12790:SF0">
    <property type="entry name" value="RNA POLYMERASE I-SPECIFIC TRANSCRIPTION INITIATION FACTOR RRN3-RELATED"/>
    <property type="match status" value="1"/>
</dbReference>
<dbReference type="AlphaFoldDB" id="A0A9W7SJC7"/>
<comment type="caution">
    <text evidence="3">The sequence shown here is derived from an EMBL/GenBank/DDBJ whole genome shotgun (WGS) entry which is preliminary data.</text>
</comment>
<accession>A0A9W7SJC7</accession>